<organism evidence="3 4">
    <name type="scientific">Symbiodinium natans</name>
    <dbReference type="NCBI Taxonomy" id="878477"/>
    <lineage>
        <taxon>Eukaryota</taxon>
        <taxon>Sar</taxon>
        <taxon>Alveolata</taxon>
        <taxon>Dinophyceae</taxon>
        <taxon>Suessiales</taxon>
        <taxon>Symbiodiniaceae</taxon>
        <taxon>Symbiodinium</taxon>
    </lineage>
</organism>
<keyword evidence="4" id="KW-1185">Reference proteome</keyword>
<accession>A0A812RAH1</accession>
<sequence>MLHTPVAERALKKQVESPTTPLGQGNAAAPTPGVSTPEVTTLAPKPRRVYPSSPGGISLPDDPECSQELREVLRGGEAHRRMLDHGKDILQSSSGEVHAEHNRPLSSISTSAGPTPSPDGRTSPSFVPAVAVGARRNVSSKARTPQNSSESFARDSKAFPTQVRKVFVGGIPQDMQQEDLLKLFSEIAPVRKAWVQRYRDATKVKSPTSHNHRGVALDGVSRGSSVFV</sequence>
<dbReference type="InterPro" id="IPR012677">
    <property type="entry name" value="Nucleotide-bd_a/b_plait_sf"/>
</dbReference>
<dbReference type="EMBL" id="CAJNDS010002321">
    <property type="protein sequence ID" value="CAE7430872.1"/>
    <property type="molecule type" value="Genomic_DNA"/>
</dbReference>
<evidence type="ECO:0000259" key="2">
    <source>
        <dbReference type="Pfam" id="PF00076"/>
    </source>
</evidence>
<feature type="domain" description="RRM" evidence="2">
    <location>
        <begin position="166"/>
        <end position="197"/>
    </location>
</feature>
<dbReference type="InterPro" id="IPR000504">
    <property type="entry name" value="RRM_dom"/>
</dbReference>
<dbReference type="AlphaFoldDB" id="A0A812RAH1"/>
<evidence type="ECO:0000256" key="1">
    <source>
        <dbReference type="SAM" id="MobiDB-lite"/>
    </source>
</evidence>
<dbReference type="GO" id="GO:0003723">
    <property type="term" value="F:RNA binding"/>
    <property type="evidence" value="ECO:0007669"/>
    <property type="project" value="InterPro"/>
</dbReference>
<dbReference type="Proteomes" id="UP000604046">
    <property type="component" value="Unassembled WGS sequence"/>
</dbReference>
<feature type="compositionally biased region" description="Polar residues" evidence="1">
    <location>
        <begin position="137"/>
        <end position="151"/>
    </location>
</feature>
<proteinExistence type="predicted"/>
<dbReference type="Pfam" id="PF00076">
    <property type="entry name" value="RRM_1"/>
    <property type="match status" value="1"/>
</dbReference>
<dbReference type="OrthoDB" id="421885at2759"/>
<gene>
    <name evidence="3" type="primary">HNRNPA0</name>
    <name evidence="3" type="ORF">SNAT2548_LOCUS23420</name>
</gene>
<feature type="region of interest" description="Disordered" evidence="1">
    <location>
        <begin position="1"/>
        <end position="156"/>
    </location>
</feature>
<feature type="compositionally biased region" description="Basic and acidic residues" evidence="1">
    <location>
        <begin position="67"/>
        <end position="88"/>
    </location>
</feature>
<name>A0A812RAH1_9DINO</name>
<dbReference type="InterPro" id="IPR035979">
    <property type="entry name" value="RBD_domain_sf"/>
</dbReference>
<feature type="compositionally biased region" description="Polar residues" evidence="1">
    <location>
        <begin position="104"/>
        <end position="125"/>
    </location>
</feature>
<evidence type="ECO:0000313" key="4">
    <source>
        <dbReference type="Proteomes" id="UP000604046"/>
    </source>
</evidence>
<reference evidence="3" key="1">
    <citation type="submission" date="2021-02" db="EMBL/GenBank/DDBJ databases">
        <authorList>
            <person name="Dougan E. K."/>
            <person name="Rhodes N."/>
            <person name="Thang M."/>
            <person name="Chan C."/>
        </authorList>
    </citation>
    <scope>NUCLEOTIDE SEQUENCE</scope>
</reference>
<dbReference type="SUPFAM" id="SSF54928">
    <property type="entry name" value="RNA-binding domain, RBD"/>
    <property type="match status" value="1"/>
</dbReference>
<protein>
    <submittedName>
        <fullName evidence="3">HNRNPA0 protein</fullName>
    </submittedName>
</protein>
<comment type="caution">
    <text evidence="3">The sequence shown here is derived from an EMBL/GenBank/DDBJ whole genome shotgun (WGS) entry which is preliminary data.</text>
</comment>
<dbReference type="Gene3D" id="3.30.70.330">
    <property type="match status" value="1"/>
</dbReference>
<evidence type="ECO:0000313" key="3">
    <source>
        <dbReference type="EMBL" id="CAE7430872.1"/>
    </source>
</evidence>